<proteinExistence type="predicted"/>
<dbReference type="EMBL" id="GBRH01283361">
    <property type="protein sequence ID" value="JAD14534.1"/>
    <property type="molecule type" value="Transcribed_RNA"/>
</dbReference>
<reference evidence="1" key="1">
    <citation type="submission" date="2014-09" db="EMBL/GenBank/DDBJ databases">
        <authorList>
            <person name="Magalhaes I.L.F."/>
            <person name="Oliveira U."/>
            <person name="Santos F.R."/>
            <person name="Vidigal T.H.D.A."/>
            <person name="Brescovit A.D."/>
            <person name="Santos A.J."/>
        </authorList>
    </citation>
    <scope>NUCLEOTIDE SEQUENCE</scope>
    <source>
        <tissue evidence="1">Shoot tissue taken approximately 20 cm above the soil surface</tissue>
    </source>
</reference>
<accession>A0A0A8XN07</accession>
<evidence type="ECO:0000313" key="1">
    <source>
        <dbReference type="EMBL" id="JAD14534.1"/>
    </source>
</evidence>
<sequence>MTATLSTGFWCFPLFGAGSEEVVKRGLPSMCLVLREAFGDGGVRALSSVASGRIERYVCGCGLSLVGELSIPLVVYELRVAEFRFDVGGTW</sequence>
<dbReference type="AlphaFoldDB" id="A0A0A8XN07"/>
<organism evidence="1">
    <name type="scientific">Arundo donax</name>
    <name type="common">Giant reed</name>
    <name type="synonym">Donax arundinaceus</name>
    <dbReference type="NCBI Taxonomy" id="35708"/>
    <lineage>
        <taxon>Eukaryota</taxon>
        <taxon>Viridiplantae</taxon>
        <taxon>Streptophyta</taxon>
        <taxon>Embryophyta</taxon>
        <taxon>Tracheophyta</taxon>
        <taxon>Spermatophyta</taxon>
        <taxon>Magnoliopsida</taxon>
        <taxon>Liliopsida</taxon>
        <taxon>Poales</taxon>
        <taxon>Poaceae</taxon>
        <taxon>PACMAD clade</taxon>
        <taxon>Arundinoideae</taxon>
        <taxon>Arundineae</taxon>
        <taxon>Arundo</taxon>
    </lineage>
</organism>
<protein>
    <submittedName>
        <fullName evidence="1">Uncharacterized protein</fullName>
    </submittedName>
</protein>
<reference evidence="1" key="2">
    <citation type="journal article" date="2015" name="Data Brief">
        <title>Shoot transcriptome of the giant reed, Arundo donax.</title>
        <authorList>
            <person name="Barrero R.A."/>
            <person name="Guerrero F.D."/>
            <person name="Moolhuijzen P."/>
            <person name="Goolsby J.A."/>
            <person name="Tidwell J."/>
            <person name="Bellgard S.E."/>
            <person name="Bellgard M.I."/>
        </authorList>
    </citation>
    <scope>NUCLEOTIDE SEQUENCE</scope>
    <source>
        <tissue evidence="1">Shoot tissue taken approximately 20 cm above the soil surface</tissue>
    </source>
</reference>
<name>A0A0A8XN07_ARUDO</name>